<evidence type="ECO:0000256" key="2">
    <source>
        <dbReference type="ARBA" id="ARBA00022602"/>
    </source>
</evidence>
<reference evidence="5" key="1">
    <citation type="submission" date="2020-11" db="EMBL/GenBank/DDBJ databases">
        <authorList>
            <consortium name="DOE Joint Genome Institute"/>
            <person name="Ahrendt S."/>
            <person name="Riley R."/>
            <person name="Andreopoulos W."/>
            <person name="Labutti K."/>
            <person name="Pangilinan J."/>
            <person name="Ruiz-Duenas F.J."/>
            <person name="Barrasa J.M."/>
            <person name="Sanchez-Garcia M."/>
            <person name="Camarero S."/>
            <person name="Miyauchi S."/>
            <person name="Serrano A."/>
            <person name="Linde D."/>
            <person name="Babiker R."/>
            <person name="Drula E."/>
            <person name="Ayuso-Fernandez I."/>
            <person name="Pacheco R."/>
            <person name="Padilla G."/>
            <person name="Ferreira P."/>
            <person name="Barriuso J."/>
            <person name="Kellner H."/>
            <person name="Castanera R."/>
            <person name="Alfaro M."/>
            <person name="Ramirez L."/>
            <person name="Pisabarro A.G."/>
            <person name="Kuo A."/>
            <person name="Tritt A."/>
            <person name="Lipzen A."/>
            <person name="He G."/>
            <person name="Yan M."/>
            <person name="Ng V."/>
            <person name="Cullen D."/>
            <person name="Martin F."/>
            <person name="Rosso M.-N."/>
            <person name="Henrissat B."/>
            <person name="Hibbett D."/>
            <person name="Martinez A.T."/>
            <person name="Grigoriev I.V."/>
        </authorList>
    </citation>
    <scope>NUCLEOTIDE SEQUENCE</scope>
    <source>
        <strain evidence="5">MF-IS2</strain>
    </source>
</reference>
<name>A0A9P6C742_9AGAR</name>
<evidence type="ECO:0000256" key="4">
    <source>
        <dbReference type="ARBA" id="ARBA00022737"/>
    </source>
</evidence>
<comment type="similarity">
    <text evidence="1">Belongs to the protein prenyltransferase subunit alpha family.</text>
</comment>
<dbReference type="InterPro" id="IPR002088">
    <property type="entry name" value="Prenyl_trans_a"/>
</dbReference>
<evidence type="ECO:0000256" key="3">
    <source>
        <dbReference type="ARBA" id="ARBA00022679"/>
    </source>
</evidence>
<dbReference type="GO" id="GO:0005737">
    <property type="term" value="C:cytoplasm"/>
    <property type="evidence" value="ECO:0007669"/>
    <property type="project" value="TreeGrafter"/>
</dbReference>
<dbReference type="OrthoDB" id="1924260at2759"/>
<dbReference type="GO" id="GO:0008318">
    <property type="term" value="F:protein prenyltransferase activity"/>
    <property type="evidence" value="ECO:0007669"/>
    <property type="project" value="InterPro"/>
</dbReference>
<dbReference type="PANTHER" id="PTHR11129">
    <property type="entry name" value="PROTEIN FARNESYLTRANSFERASE ALPHA SUBUNIT/RAB GERANYLGERANYL TRANSFERASE ALPHA SUBUNIT"/>
    <property type="match status" value="1"/>
</dbReference>
<proteinExistence type="inferred from homology"/>
<keyword evidence="3" id="KW-0808">Transferase</keyword>
<dbReference type="Pfam" id="PF01239">
    <property type="entry name" value="PPTA"/>
    <property type="match status" value="1"/>
</dbReference>
<dbReference type="SUPFAM" id="SSF48439">
    <property type="entry name" value="Protein prenylyltransferase"/>
    <property type="match status" value="1"/>
</dbReference>
<gene>
    <name evidence="5" type="ORF">P691DRAFT_699151</name>
</gene>
<accession>A0A9P6C742</accession>
<keyword evidence="6" id="KW-1185">Reference proteome</keyword>
<evidence type="ECO:0000313" key="6">
    <source>
        <dbReference type="Proteomes" id="UP000807342"/>
    </source>
</evidence>
<evidence type="ECO:0000256" key="1">
    <source>
        <dbReference type="ARBA" id="ARBA00006734"/>
    </source>
</evidence>
<dbReference type="EMBL" id="MU151084">
    <property type="protein sequence ID" value="KAF9451495.1"/>
    <property type="molecule type" value="Genomic_DNA"/>
</dbReference>
<dbReference type="AlphaFoldDB" id="A0A9P6C742"/>
<comment type="caution">
    <text evidence="5">The sequence shown here is derived from an EMBL/GenBank/DDBJ whole genome shotgun (WGS) entry which is preliminary data.</text>
</comment>
<sequence length="333" mass="37103">MSQQTLFLLADLLERPPASIEILPGGLKEWVSQDSGVCEDFPFVLVDGHLGIPQKVLYKLYTIAVALYKGADKTLVLILSSIILLANPAHQTALNARKILVREGMLEPKRELDLTSLFIGGSKDCAKQSIIWEHRRWIFRYHYKHAGVAGIGSAECPGWAVSEEASLFPMIPLDVMEKECGLVRQACELYPRNYHAWTHYHWITDAAVAIGASCPQANLYVGFLRGEVVQVRHWIDRHVSDYSAIHLLCNFAVLDRAGAAHLAESGSGVLVDELREHALTLVMSYPSHEALWLYLRASLSFSPSDIARGVIDTLRTQQDIPAHAIEKYILGLL</sequence>
<protein>
    <submittedName>
        <fullName evidence="5">Uncharacterized protein</fullName>
    </submittedName>
</protein>
<organism evidence="5 6">
    <name type="scientific">Macrolepiota fuliginosa MF-IS2</name>
    <dbReference type="NCBI Taxonomy" id="1400762"/>
    <lineage>
        <taxon>Eukaryota</taxon>
        <taxon>Fungi</taxon>
        <taxon>Dikarya</taxon>
        <taxon>Basidiomycota</taxon>
        <taxon>Agaricomycotina</taxon>
        <taxon>Agaricomycetes</taxon>
        <taxon>Agaricomycetidae</taxon>
        <taxon>Agaricales</taxon>
        <taxon>Agaricineae</taxon>
        <taxon>Agaricaceae</taxon>
        <taxon>Macrolepiota</taxon>
    </lineage>
</organism>
<keyword evidence="2" id="KW-0637">Prenyltransferase</keyword>
<dbReference type="PANTHER" id="PTHR11129:SF3">
    <property type="entry name" value="PROTEIN PRENYLTRANSFERASE ALPHA SUBUNIT REPEAT-CONTAINING PROTEIN 1"/>
    <property type="match status" value="1"/>
</dbReference>
<evidence type="ECO:0000313" key="5">
    <source>
        <dbReference type="EMBL" id="KAF9451495.1"/>
    </source>
</evidence>
<keyword evidence="4" id="KW-0677">Repeat</keyword>
<dbReference type="Gene3D" id="1.25.40.120">
    <property type="entry name" value="Protein prenylyltransferase"/>
    <property type="match status" value="1"/>
</dbReference>
<dbReference type="Proteomes" id="UP000807342">
    <property type="component" value="Unassembled WGS sequence"/>
</dbReference>